<proteinExistence type="predicted"/>
<evidence type="ECO:0000313" key="3">
    <source>
        <dbReference type="EMBL" id="KDP29393.1"/>
    </source>
</evidence>
<accession>A0A067K2X5</accession>
<dbReference type="GO" id="GO:0003682">
    <property type="term" value="F:chromatin binding"/>
    <property type="evidence" value="ECO:0007669"/>
    <property type="project" value="InterPro"/>
</dbReference>
<gene>
    <name evidence="3" type="ORF">JCGZ_18314</name>
</gene>
<dbReference type="OrthoDB" id="1883212at2759"/>
<dbReference type="InterPro" id="IPR043151">
    <property type="entry name" value="BAH_sf"/>
</dbReference>
<organism evidence="3 4">
    <name type="scientific">Jatropha curcas</name>
    <name type="common">Barbados nut</name>
    <dbReference type="NCBI Taxonomy" id="180498"/>
    <lineage>
        <taxon>Eukaryota</taxon>
        <taxon>Viridiplantae</taxon>
        <taxon>Streptophyta</taxon>
        <taxon>Embryophyta</taxon>
        <taxon>Tracheophyta</taxon>
        <taxon>Spermatophyta</taxon>
        <taxon>Magnoliopsida</taxon>
        <taxon>eudicotyledons</taxon>
        <taxon>Gunneridae</taxon>
        <taxon>Pentapetalae</taxon>
        <taxon>rosids</taxon>
        <taxon>fabids</taxon>
        <taxon>Malpighiales</taxon>
        <taxon>Euphorbiaceae</taxon>
        <taxon>Crotonoideae</taxon>
        <taxon>Jatropheae</taxon>
        <taxon>Jatropha</taxon>
    </lineage>
</organism>
<dbReference type="EMBL" id="KK914751">
    <property type="protein sequence ID" value="KDP29393.1"/>
    <property type="molecule type" value="Genomic_DNA"/>
</dbReference>
<dbReference type="PROSITE" id="PS51038">
    <property type="entry name" value="BAH"/>
    <property type="match status" value="1"/>
</dbReference>
<dbReference type="SMART" id="SM00743">
    <property type="entry name" value="Agenet"/>
    <property type="match status" value="2"/>
</dbReference>
<dbReference type="CDD" id="cd20405">
    <property type="entry name" value="Tudor_Agenet_AtDUF_rpt1_3"/>
    <property type="match status" value="1"/>
</dbReference>
<feature type="region of interest" description="Disordered" evidence="1">
    <location>
        <begin position="298"/>
        <end position="322"/>
    </location>
</feature>
<dbReference type="PANTHER" id="PTHR31917">
    <property type="entry name" value="AGENET DOMAIN-CONTAINING PROTEIN-RELATED"/>
    <property type="match status" value="1"/>
</dbReference>
<feature type="domain" description="BAH" evidence="2">
    <location>
        <begin position="159"/>
        <end position="276"/>
    </location>
</feature>
<name>A0A067K2X5_JATCU</name>
<dbReference type="Pfam" id="PF01426">
    <property type="entry name" value="BAH"/>
    <property type="match status" value="1"/>
</dbReference>
<dbReference type="KEGG" id="jcu:105642013"/>
<dbReference type="Gene3D" id="2.30.30.490">
    <property type="match status" value="1"/>
</dbReference>
<evidence type="ECO:0000313" key="4">
    <source>
        <dbReference type="Proteomes" id="UP000027138"/>
    </source>
</evidence>
<reference evidence="3 4" key="1">
    <citation type="journal article" date="2014" name="PLoS ONE">
        <title>Global Analysis of Gene Expression Profiles in Physic Nut (Jatropha curcas L.) Seedlings Exposed to Salt Stress.</title>
        <authorList>
            <person name="Zhang L."/>
            <person name="Zhang C."/>
            <person name="Wu P."/>
            <person name="Chen Y."/>
            <person name="Li M."/>
            <person name="Jiang H."/>
            <person name="Wu G."/>
        </authorList>
    </citation>
    <scope>NUCLEOTIDE SEQUENCE [LARGE SCALE GENOMIC DNA]</scope>
    <source>
        <strain evidence="4">cv. GZQX0401</strain>
        <tissue evidence="3">Young leaves</tissue>
    </source>
</reference>
<dbReference type="Gene3D" id="2.30.30.140">
    <property type="match status" value="1"/>
</dbReference>
<dbReference type="AlphaFoldDB" id="A0A067K2X5"/>
<dbReference type="STRING" id="180498.A0A067K2X5"/>
<dbReference type="InterPro" id="IPR008395">
    <property type="entry name" value="Agenet-like_dom"/>
</dbReference>
<sequence>MERLGSPPDMESLGYVSWEEVNVSSDKGRREVHYYLKRMDGGLDLAVIGKERSLRHMSYHYAVRNRSILLSMGPSLKLKSRREVLDWLNSIVSDSHLLESSNRLGSLDASAASELDIKNIKDTQLQKLGHHTNAFLWLGSPWTCRKRRKHYQSFCRNGVKISVHDFVYVLAEEDKRLVAYLEDMYEDSKGNKMVVVRWFHKIDEVGITLPHNYNDREIFSSLCLQDLSIECIDGKATVLSPQHFQKFRDEAMHTMLDPFVCYKQFESEDIKPFDITQVKGYWKQEILRQMYMVSPLKDQTNSHCSGDSPKVEANSNDDSGIRPRKRLRRLKDNDICSGSKESMGTLSVDMNILPNSGFDCRSGIGTSNLPGGESTALLCTTEAKQSSQCLNVGSEVEVLSQDSGIRGCWFRALIIKMHKDKVKVRYQDVKDADDEANNLEEWILATRVAVSDQLGIRINGRTVVRPAPKLNKGRVSWGFNVGTAVDVWWHDAWQEGIVVHKASEDRFHVYFPGEMQESIFGHANLRHSQEWLGNRWMHIKERPDIVNSIASLKQVVKSVENKLVRPAICEASQPEKSKVIYSDYSSDSGSDRGREPDVVRDLLKDDFLAQLRWNKSKKRRRGNGSSGQRTHQKGKSSGTSTKLVASANACDRFVLPMRLKLDHENCKYMGDSLFCSGVAQPLTSLVMSR</sequence>
<dbReference type="SMART" id="SM00439">
    <property type="entry name" value="BAH"/>
    <property type="match status" value="1"/>
</dbReference>
<dbReference type="Proteomes" id="UP000027138">
    <property type="component" value="Unassembled WGS sequence"/>
</dbReference>
<dbReference type="InterPro" id="IPR014002">
    <property type="entry name" value="Agenet_dom_plant"/>
</dbReference>
<evidence type="ECO:0000256" key="1">
    <source>
        <dbReference type="SAM" id="MobiDB-lite"/>
    </source>
</evidence>
<protein>
    <recommendedName>
        <fullName evidence="2">BAH domain-containing protein</fullName>
    </recommendedName>
</protein>
<keyword evidence="4" id="KW-1185">Reference proteome</keyword>
<dbReference type="InterPro" id="IPR001025">
    <property type="entry name" value="BAH_dom"/>
</dbReference>
<dbReference type="PANTHER" id="PTHR31917:SF58">
    <property type="entry name" value="AGENET AND BROMO-ADJACENT HOMOLOGY (BAH) DOMAIN-CONTAINING PROTEIN"/>
    <property type="match status" value="1"/>
</dbReference>
<dbReference type="Pfam" id="PF05641">
    <property type="entry name" value="Agenet"/>
    <property type="match status" value="1"/>
</dbReference>
<evidence type="ECO:0000259" key="2">
    <source>
        <dbReference type="PROSITE" id="PS51038"/>
    </source>
</evidence>
<feature type="region of interest" description="Disordered" evidence="1">
    <location>
        <begin position="614"/>
        <end position="641"/>
    </location>
</feature>